<dbReference type="AlphaFoldDB" id="A0A4R5YEH0"/>
<feature type="region of interest" description="Disordered" evidence="1">
    <location>
        <begin position="166"/>
        <end position="194"/>
    </location>
</feature>
<dbReference type="RefSeq" id="WP_091353622.1">
    <property type="nucleotide sequence ID" value="NZ_SMZX01000002.1"/>
</dbReference>
<dbReference type="STRING" id="273677.BW34_00391"/>
<comment type="caution">
    <text evidence="3">The sequence shown here is derived from an EMBL/GenBank/DDBJ whole genome shotgun (WGS) entry which is preliminary data.</text>
</comment>
<name>A0A4R5YEH0_9MICO</name>
<feature type="transmembrane region" description="Helical" evidence="2">
    <location>
        <begin position="136"/>
        <end position="158"/>
    </location>
</feature>
<reference evidence="3 4" key="1">
    <citation type="submission" date="2019-03" db="EMBL/GenBank/DDBJ databases">
        <title>Genome Sequencing and Assembly of Various Microbes Isolated from Partially Reclaimed Soil and Acid Mine Drainage (AMD) Site.</title>
        <authorList>
            <person name="Steinbock B."/>
            <person name="Bechtold R."/>
            <person name="Sevigny J.L."/>
            <person name="Thomas D."/>
            <person name="Cuthill L.R."/>
            <person name="Aveiro Johannsen E.J."/>
            <person name="Thomas K."/>
            <person name="Ghosh A."/>
        </authorList>
    </citation>
    <scope>NUCLEOTIDE SEQUENCE [LARGE SCALE GENOMIC DNA]</scope>
    <source>
        <strain evidence="3 4">F-B2</strain>
    </source>
</reference>
<feature type="transmembrane region" description="Helical" evidence="2">
    <location>
        <begin position="79"/>
        <end position="97"/>
    </location>
</feature>
<keyword evidence="2" id="KW-0812">Transmembrane</keyword>
<keyword evidence="2" id="KW-0472">Membrane</keyword>
<evidence type="ECO:0000256" key="2">
    <source>
        <dbReference type="SAM" id="Phobius"/>
    </source>
</evidence>
<dbReference type="InterPro" id="IPR019051">
    <property type="entry name" value="Trp_biosyn_TM_oprn/chp"/>
</dbReference>
<feature type="transmembrane region" description="Helical" evidence="2">
    <location>
        <begin position="53"/>
        <end position="72"/>
    </location>
</feature>
<evidence type="ECO:0000313" key="3">
    <source>
        <dbReference type="EMBL" id="TDL43502.1"/>
    </source>
</evidence>
<dbReference type="Pfam" id="PF09534">
    <property type="entry name" value="Trp_oprn_chp"/>
    <property type="match status" value="1"/>
</dbReference>
<feature type="transmembrane region" description="Helical" evidence="2">
    <location>
        <begin position="12"/>
        <end position="33"/>
    </location>
</feature>
<dbReference type="Proteomes" id="UP000295633">
    <property type="component" value="Unassembled WGS sequence"/>
</dbReference>
<gene>
    <name evidence="3" type="ORF">E2R54_09770</name>
</gene>
<keyword evidence="2" id="KW-1133">Transmembrane helix</keyword>
<sequence length="194" mass="19544">MTEAASRRTRLAAVLAILVGGAIGIIGSTQTWLEATVDDGSAVPIPIPGTDALAVVAPLSLAALALALALTIVGRVLRYAFAVIAVALGAGLGWGAFRIASQRPVDAVAGPVTDATGLSGAQGIAGVVTEITATPWPAVTVAASVLIILGGVVALATAHRWTSAGRKYRTDRASGPRDSIDSWDDLSRGEDPTT</sequence>
<protein>
    <submittedName>
        <fullName evidence="3">Peptidase</fullName>
    </submittedName>
</protein>
<feature type="compositionally biased region" description="Basic and acidic residues" evidence="1">
    <location>
        <begin position="168"/>
        <end position="194"/>
    </location>
</feature>
<evidence type="ECO:0000256" key="1">
    <source>
        <dbReference type="SAM" id="MobiDB-lite"/>
    </source>
</evidence>
<proteinExistence type="predicted"/>
<dbReference type="EMBL" id="SMZX01000002">
    <property type="protein sequence ID" value="TDL43502.1"/>
    <property type="molecule type" value="Genomic_DNA"/>
</dbReference>
<accession>A0A4R5YEH0</accession>
<organism evidence="3 4">
    <name type="scientific">Microbacterium oleivorans</name>
    <dbReference type="NCBI Taxonomy" id="273677"/>
    <lineage>
        <taxon>Bacteria</taxon>
        <taxon>Bacillati</taxon>
        <taxon>Actinomycetota</taxon>
        <taxon>Actinomycetes</taxon>
        <taxon>Micrococcales</taxon>
        <taxon>Microbacteriaceae</taxon>
        <taxon>Microbacterium</taxon>
    </lineage>
</organism>
<evidence type="ECO:0000313" key="4">
    <source>
        <dbReference type="Proteomes" id="UP000295633"/>
    </source>
</evidence>